<evidence type="ECO:0000256" key="3">
    <source>
        <dbReference type="ARBA" id="ARBA00022962"/>
    </source>
</evidence>
<reference evidence="7 8" key="1">
    <citation type="submission" date="2024-09" db="EMBL/GenBank/DDBJ databases">
        <authorList>
            <person name="Sun Q."/>
            <person name="Mori K."/>
        </authorList>
    </citation>
    <scope>NUCLEOTIDE SEQUENCE [LARGE SCALE GENOMIC DNA]</scope>
    <source>
        <strain evidence="7 8">CCM 7538</strain>
    </source>
</reference>
<comment type="catalytic activity">
    <reaction evidence="6">
        <text>aldehydo-D-ribose 5-phosphate + D-glyceraldehyde 3-phosphate + L-glutamine = pyridoxal 5'-phosphate + L-glutamate + phosphate + 3 H2O + H(+)</text>
        <dbReference type="Rhea" id="RHEA:31507"/>
        <dbReference type="ChEBI" id="CHEBI:15377"/>
        <dbReference type="ChEBI" id="CHEBI:15378"/>
        <dbReference type="ChEBI" id="CHEBI:29985"/>
        <dbReference type="ChEBI" id="CHEBI:43474"/>
        <dbReference type="ChEBI" id="CHEBI:58273"/>
        <dbReference type="ChEBI" id="CHEBI:58359"/>
        <dbReference type="ChEBI" id="CHEBI:59776"/>
        <dbReference type="ChEBI" id="CHEBI:597326"/>
        <dbReference type="EC" id="4.3.3.6"/>
    </reaction>
</comment>
<sequence>MQHYTGYKVGVLALQGAVSEHIEQLQSLGVEAIVVKKVADLAMLDGLILPGGESTTIGKLMYEYGFIEAIKQFAKQGKAIFATCAGMILLAKEIVGEENIYLSLMDIAVQRNAFGRQVDSFQSDINVQGLQGTFPAIFIRAPYVHSILSKKVAVLAEVDNHPVLVKQEKLLACSFHPELSQDNRIMQLFLAMVAGD</sequence>
<dbReference type="InterPro" id="IPR029062">
    <property type="entry name" value="Class_I_gatase-like"/>
</dbReference>
<accession>A0ABV6I0D0</accession>
<dbReference type="PROSITE" id="PS51130">
    <property type="entry name" value="PDXT_SNO_2"/>
    <property type="match status" value="1"/>
</dbReference>
<keyword evidence="8" id="KW-1185">Reference proteome</keyword>
<dbReference type="InterPro" id="IPR021196">
    <property type="entry name" value="PdxT/SNO_CS"/>
</dbReference>
<protein>
    <recommendedName>
        <fullName evidence="6">Pyridoxal 5'-phosphate synthase subunit PdxT</fullName>
        <ecNumber evidence="6">4.3.3.6</ecNumber>
    </recommendedName>
    <alternativeName>
        <fullName evidence="6">Pdx2</fullName>
    </alternativeName>
    <alternativeName>
        <fullName evidence="6">Pyridoxal 5'-phosphate synthase glutaminase subunit</fullName>
        <ecNumber evidence="6">3.5.1.2</ecNumber>
    </alternativeName>
</protein>
<evidence type="ECO:0000256" key="5">
    <source>
        <dbReference type="ARBA" id="ARBA00049534"/>
    </source>
</evidence>
<evidence type="ECO:0000313" key="7">
    <source>
        <dbReference type="EMBL" id="MFC0323815.1"/>
    </source>
</evidence>
<dbReference type="NCBIfam" id="TIGR03800">
    <property type="entry name" value="PLP_synth_Pdx2"/>
    <property type="match status" value="1"/>
</dbReference>
<dbReference type="CDD" id="cd01749">
    <property type="entry name" value="GATase1_PB"/>
    <property type="match status" value="1"/>
</dbReference>
<feature type="binding site" evidence="6">
    <location>
        <begin position="139"/>
        <end position="140"/>
    </location>
    <ligand>
        <name>L-glutamine</name>
        <dbReference type="ChEBI" id="CHEBI:58359"/>
    </ligand>
</feature>
<dbReference type="RefSeq" id="WP_382375709.1">
    <property type="nucleotide sequence ID" value="NZ_JBHLWA010000046.1"/>
</dbReference>
<comment type="pathway">
    <text evidence="6">Cofactor biosynthesis; pyridoxal 5'-phosphate biosynthesis.</text>
</comment>
<dbReference type="PANTHER" id="PTHR31559:SF0">
    <property type="entry name" value="PYRIDOXAL 5'-PHOSPHATE SYNTHASE SUBUNIT SNO1-RELATED"/>
    <property type="match status" value="1"/>
</dbReference>
<dbReference type="PANTHER" id="PTHR31559">
    <property type="entry name" value="PYRIDOXAL 5'-PHOSPHATE SYNTHASE SUBUNIT SNO"/>
    <property type="match status" value="1"/>
</dbReference>
<keyword evidence="4 6" id="KW-0456">Lyase</keyword>
<dbReference type="HAMAP" id="MF_01615">
    <property type="entry name" value="PdxT"/>
    <property type="match status" value="1"/>
</dbReference>
<evidence type="ECO:0000256" key="2">
    <source>
        <dbReference type="ARBA" id="ARBA00022801"/>
    </source>
</evidence>
<evidence type="ECO:0000256" key="4">
    <source>
        <dbReference type="ARBA" id="ARBA00023239"/>
    </source>
</evidence>
<dbReference type="GO" id="GO:0004359">
    <property type="term" value="F:glutaminase activity"/>
    <property type="evidence" value="ECO:0007669"/>
    <property type="project" value="UniProtKB-EC"/>
</dbReference>
<feature type="binding site" evidence="6">
    <location>
        <begin position="52"/>
        <end position="54"/>
    </location>
    <ligand>
        <name>L-glutamine</name>
        <dbReference type="ChEBI" id="CHEBI:58359"/>
    </ligand>
</feature>
<keyword evidence="3 6" id="KW-0315">Glutamine amidotransferase</keyword>
<dbReference type="PROSITE" id="PS01236">
    <property type="entry name" value="PDXT_SNO_1"/>
    <property type="match status" value="1"/>
</dbReference>
<comment type="similarity">
    <text evidence="1 6">Belongs to the glutaminase PdxT/SNO family.</text>
</comment>
<organism evidence="7 8">
    <name type="scientific">Gallibacterium melopsittaci</name>
    <dbReference type="NCBI Taxonomy" id="516063"/>
    <lineage>
        <taxon>Bacteria</taxon>
        <taxon>Pseudomonadati</taxon>
        <taxon>Pseudomonadota</taxon>
        <taxon>Gammaproteobacteria</taxon>
        <taxon>Pasteurellales</taxon>
        <taxon>Pasteurellaceae</taxon>
        <taxon>Gallibacterium</taxon>
    </lineage>
</organism>
<proteinExistence type="inferred from homology"/>
<comment type="caution">
    <text evidence="7">The sequence shown here is derived from an EMBL/GenBank/DDBJ whole genome shotgun (WGS) entry which is preliminary data.</text>
</comment>
<dbReference type="EMBL" id="JBHLWA010000046">
    <property type="protein sequence ID" value="MFC0323815.1"/>
    <property type="molecule type" value="Genomic_DNA"/>
</dbReference>
<dbReference type="Proteomes" id="UP001589769">
    <property type="component" value="Unassembled WGS sequence"/>
</dbReference>
<dbReference type="InterPro" id="IPR002161">
    <property type="entry name" value="PdxT/SNO"/>
</dbReference>
<dbReference type="GO" id="GO:0036381">
    <property type="term" value="F:pyridoxal 5'-phosphate synthase (glutamine hydrolysing) activity"/>
    <property type="evidence" value="ECO:0007669"/>
    <property type="project" value="UniProtKB-EC"/>
</dbReference>
<dbReference type="SUPFAM" id="SSF52317">
    <property type="entry name" value="Class I glutamine amidotransferase-like"/>
    <property type="match status" value="1"/>
</dbReference>
<dbReference type="Pfam" id="PF01174">
    <property type="entry name" value="SNO"/>
    <property type="match status" value="1"/>
</dbReference>
<name>A0ABV6I0D0_9PAST</name>
<feature type="active site" description="Nucleophile" evidence="6">
    <location>
        <position position="84"/>
    </location>
</feature>
<feature type="active site" description="Charge relay system" evidence="6">
    <location>
        <position position="178"/>
    </location>
</feature>
<comment type="subunit">
    <text evidence="6">In the presence of PdxS, forms a dodecamer of heterodimers. Only shows activity in the heterodimer.</text>
</comment>
<comment type="catalytic activity">
    <reaction evidence="5 6">
        <text>L-glutamine + H2O = L-glutamate + NH4(+)</text>
        <dbReference type="Rhea" id="RHEA:15889"/>
        <dbReference type="ChEBI" id="CHEBI:15377"/>
        <dbReference type="ChEBI" id="CHEBI:28938"/>
        <dbReference type="ChEBI" id="CHEBI:29985"/>
        <dbReference type="ChEBI" id="CHEBI:58359"/>
        <dbReference type="EC" id="3.5.1.2"/>
    </reaction>
</comment>
<keyword evidence="2 6" id="KW-0378">Hydrolase</keyword>
<dbReference type="PROSITE" id="PS51273">
    <property type="entry name" value="GATASE_TYPE_1"/>
    <property type="match status" value="1"/>
</dbReference>
<comment type="function">
    <text evidence="6">Catalyzes the hydrolysis of glutamine to glutamate and ammonia as part of the biosynthesis of pyridoxal 5'-phosphate. The resulting ammonia molecule is channeled to the active site of PdxS.</text>
</comment>
<evidence type="ECO:0000313" key="8">
    <source>
        <dbReference type="Proteomes" id="UP001589769"/>
    </source>
</evidence>
<dbReference type="PIRSF" id="PIRSF005639">
    <property type="entry name" value="Glut_amidoT_SNO"/>
    <property type="match status" value="1"/>
</dbReference>
<evidence type="ECO:0000256" key="1">
    <source>
        <dbReference type="ARBA" id="ARBA00008345"/>
    </source>
</evidence>
<evidence type="ECO:0000256" key="6">
    <source>
        <dbReference type="HAMAP-Rule" id="MF_01615"/>
    </source>
</evidence>
<dbReference type="EC" id="3.5.1.2" evidence="6"/>
<dbReference type="EC" id="4.3.3.6" evidence="6"/>
<gene>
    <name evidence="6 7" type="primary">pdxT</name>
    <name evidence="7" type="ORF">ACFFHT_09660</name>
</gene>
<feature type="binding site" evidence="6">
    <location>
        <position position="111"/>
    </location>
    <ligand>
        <name>L-glutamine</name>
        <dbReference type="ChEBI" id="CHEBI:58359"/>
    </ligand>
</feature>
<feature type="active site" description="Charge relay system" evidence="6">
    <location>
        <position position="176"/>
    </location>
</feature>
<dbReference type="Gene3D" id="3.40.50.880">
    <property type="match status" value="1"/>
</dbReference>
<keyword evidence="6" id="KW-0663">Pyridoxal phosphate</keyword>